<organism evidence="1 2">
    <name type="scientific">Geodia barretti</name>
    <name type="common">Barrett's horny sponge</name>
    <dbReference type="NCBI Taxonomy" id="519541"/>
    <lineage>
        <taxon>Eukaryota</taxon>
        <taxon>Metazoa</taxon>
        <taxon>Porifera</taxon>
        <taxon>Demospongiae</taxon>
        <taxon>Heteroscleromorpha</taxon>
        <taxon>Tetractinellida</taxon>
        <taxon>Astrophorina</taxon>
        <taxon>Geodiidae</taxon>
        <taxon>Geodia</taxon>
    </lineage>
</organism>
<sequence length="98" mass="10250">MIKAGSRYVTPSGAELVVTKGGDGLLTDGDIPLQEKDSGSGFDGAATSADAMTINLGRRYQADEEGVTVLVTKAGQCELRYNGASMEVQQPRKLPSSD</sequence>
<gene>
    <name evidence="1" type="ORF">GBAR_LOCUS29928</name>
</gene>
<dbReference type="EMBL" id="CASHTH010004210">
    <property type="protein sequence ID" value="CAI8054850.1"/>
    <property type="molecule type" value="Genomic_DNA"/>
</dbReference>
<comment type="caution">
    <text evidence="1">The sequence shown here is derived from an EMBL/GenBank/DDBJ whole genome shotgun (WGS) entry which is preliminary data.</text>
</comment>
<evidence type="ECO:0000313" key="1">
    <source>
        <dbReference type="EMBL" id="CAI8054850.1"/>
    </source>
</evidence>
<evidence type="ECO:0000313" key="2">
    <source>
        <dbReference type="Proteomes" id="UP001174909"/>
    </source>
</evidence>
<dbReference type="Proteomes" id="UP001174909">
    <property type="component" value="Unassembled WGS sequence"/>
</dbReference>
<proteinExistence type="predicted"/>
<name>A0AA35XK49_GEOBA</name>
<reference evidence="1" key="1">
    <citation type="submission" date="2023-03" db="EMBL/GenBank/DDBJ databases">
        <authorList>
            <person name="Steffen K."/>
            <person name="Cardenas P."/>
        </authorList>
    </citation>
    <scope>NUCLEOTIDE SEQUENCE</scope>
</reference>
<accession>A0AA35XK49</accession>
<keyword evidence="2" id="KW-1185">Reference proteome</keyword>
<protein>
    <submittedName>
        <fullName evidence="1">Uncharacterized protein</fullName>
    </submittedName>
</protein>
<dbReference type="AlphaFoldDB" id="A0AA35XK49"/>